<reference evidence="3" key="2">
    <citation type="submission" date="2021-04" db="EMBL/GenBank/DDBJ databases">
        <authorList>
            <person name="Podell S."/>
        </authorList>
    </citation>
    <scope>NUCLEOTIDE SEQUENCE</scope>
    <source>
        <strain evidence="3">Hildebrandi</strain>
    </source>
</reference>
<evidence type="ECO:0000256" key="2">
    <source>
        <dbReference type="RuleBase" id="RU003560"/>
    </source>
</evidence>
<gene>
    <name evidence="3" type="ORF">IV203_006835</name>
    <name evidence="4" type="ORF">IV203_026275</name>
</gene>
<protein>
    <submittedName>
        <fullName evidence="3">Aminotransferase</fullName>
    </submittedName>
</protein>
<comment type="similarity">
    <text evidence="1 2">Belongs to the class-III pyridoxal-phosphate-dependent aminotransferase family.</text>
</comment>
<dbReference type="GO" id="GO:0030170">
    <property type="term" value="F:pyridoxal phosphate binding"/>
    <property type="evidence" value="ECO:0007669"/>
    <property type="project" value="InterPro"/>
</dbReference>
<evidence type="ECO:0000313" key="5">
    <source>
        <dbReference type="Proteomes" id="UP000693970"/>
    </source>
</evidence>
<keyword evidence="3" id="KW-0808">Transferase</keyword>
<dbReference type="AlphaFoldDB" id="A0A9K3K800"/>
<evidence type="ECO:0000256" key="1">
    <source>
        <dbReference type="ARBA" id="ARBA00008954"/>
    </source>
</evidence>
<dbReference type="PANTHER" id="PTHR43094">
    <property type="entry name" value="AMINOTRANSFERASE"/>
    <property type="match status" value="1"/>
</dbReference>
<organism evidence="3 5">
    <name type="scientific">Nitzschia inconspicua</name>
    <dbReference type="NCBI Taxonomy" id="303405"/>
    <lineage>
        <taxon>Eukaryota</taxon>
        <taxon>Sar</taxon>
        <taxon>Stramenopiles</taxon>
        <taxon>Ochrophyta</taxon>
        <taxon>Bacillariophyta</taxon>
        <taxon>Bacillariophyceae</taxon>
        <taxon>Bacillariophycidae</taxon>
        <taxon>Bacillariales</taxon>
        <taxon>Bacillariaceae</taxon>
        <taxon>Nitzschia</taxon>
    </lineage>
</organism>
<keyword evidence="2" id="KW-0663">Pyridoxal phosphate</keyword>
<dbReference type="PANTHER" id="PTHR43094:SF1">
    <property type="entry name" value="AMINOTRANSFERASE CLASS-III"/>
    <property type="match status" value="1"/>
</dbReference>
<accession>A0A9K3K800</accession>
<dbReference type="CDD" id="cd00610">
    <property type="entry name" value="OAT_like"/>
    <property type="match status" value="1"/>
</dbReference>
<sequence length="512" mass="56564">MSSIAKEAANQALRRGVPKGANHWARTLPSITPKDNFADVLAPKVDIAHFEPLGTWSSEKLNQSRKENPFMMTWVPSSSRHKVPNMTHGEGVYLYDDTGKQYLDWTSQAVCANLGHDIPESVVEAAAYQMRQLPFTYGGIGITEVRTRLNQLMGEILPGDLRAAVYPSSGAEANEAGIMMAKRFTGRQKVISWYRSYHGATAHAGAATGDLRRWYGSDSVPGFIKAFNPFPLFFRHGGSQATEQEQVETALLMLEEQILNEGPDNIASIVMESIVGAGGCLVMPDGYMQGIRALCDKYGILMHVDEVMVGFGRTGTLFGFQNYEGVMPDIVSCAKGISSAAIPLSMTACNSKIMEFFEDKPLGWGSTYQAHPVAMAVAYENIKYLLQNNVVGRAQNMSPLFEACMQKVAEDHPSIKQYRCIGLFGCFDVHDFDGQSPKLQHEVAHEAFAKYKEAYLNEGLVGLHRYPHIHCAPPLNIKEEELIDGFQRLDRALTVLDEALGYPVEKDRPKAA</sequence>
<dbReference type="InterPro" id="IPR049704">
    <property type="entry name" value="Aminotrans_3_PPA_site"/>
</dbReference>
<name>A0A9K3K800_9STRA</name>
<evidence type="ECO:0000313" key="4">
    <source>
        <dbReference type="EMBL" id="KAG7362915.1"/>
    </source>
</evidence>
<dbReference type="GO" id="GO:0008483">
    <property type="term" value="F:transaminase activity"/>
    <property type="evidence" value="ECO:0007669"/>
    <property type="project" value="UniProtKB-KW"/>
</dbReference>
<dbReference type="EMBL" id="JAGRRH010000010">
    <property type="protein sequence ID" value="KAG7362915.1"/>
    <property type="molecule type" value="Genomic_DNA"/>
</dbReference>
<keyword evidence="5" id="KW-1185">Reference proteome</keyword>
<proteinExistence type="inferred from homology"/>
<dbReference type="Proteomes" id="UP000693970">
    <property type="component" value="Unassembled WGS sequence"/>
</dbReference>
<dbReference type="EMBL" id="JAGRRH010000048">
    <property type="protein sequence ID" value="KAG7338809.1"/>
    <property type="molecule type" value="Genomic_DNA"/>
</dbReference>
<comment type="caution">
    <text evidence="3">The sequence shown here is derived from an EMBL/GenBank/DDBJ whole genome shotgun (WGS) entry which is preliminary data.</text>
</comment>
<dbReference type="PROSITE" id="PS00600">
    <property type="entry name" value="AA_TRANSFER_CLASS_3"/>
    <property type="match status" value="1"/>
</dbReference>
<dbReference type="GO" id="GO:0005829">
    <property type="term" value="C:cytosol"/>
    <property type="evidence" value="ECO:0007669"/>
    <property type="project" value="TreeGrafter"/>
</dbReference>
<evidence type="ECO:0000313" key="3">
    <source>
        <dbReference type="EMBL" id="KAG7338809.1"/>
    </source>
</evidence>
<dbReference type="InterPro" id="IPR005814">
    <property type="entry name" value="Aminotrans_3"/>
</dbReference>
<dbReference type="OrthoDB" id="5419315at2759"/>
<reference evidence="3" key="1">
    <citation type="journal article" date="2021" name="Sci. Rep.">
        <title>Diploid genomic architecture of Nitzschia inconspicua, an elite biomass production diatom.</title>
        <authorList>
            <person name="Oliver A."/>
            <person name="Podell S."/>
            <person name="Pinowska A."/>
            <person name="Traller J.C."/>
            <person name="Smith S.R."/>
            <person name="McClure R."/>
            <person name="Beliaev A."/>
            <person name="Bohutskyi P."/>
            <person name="Hill E.A."/>
            <person name="Rabines A."/>
            <person name="Zheng H."/>
            <person name="Allen L.Z."/>
            <person name="Kuo A."/>
            <person name="Grigoriev I.V."/>
            <person name="Allen A.E."/>
            <person name="Hazlebeck D."/>
            <person name="Allen E.E."/>
        </authorList>
    </citation>
    <scope>NUCLEOTIDE SEQUENCE</scope>
    <source>
        <strain evidence="3">Hildebrandi</strain>
    </source>
</reference>
<dbReference type="Pfam" id="PF00202">
    <property type="entry name" value="Aminotran_3"/>
    <property type="match status" value="1"/>
</dbReference>
<keyword evidence="3" id="KW-0032">Aminotransferase</keyword>